<dbReference type="RefSeq" id="WP_006288066.1">
    <property type="nucleotide sequence ID" value="NZ_BALG01000413.1"/>
</dbReference>
<organism evidence="1 2">
    <name type="scientific">Paenibacillus popilliae ATCC 14706</name>
    <dbReference type="NCBI Taxonomy" id="1212764"/>
    <lineage>
        <taxon>Bacteria</taxon>
        <taxon>Bacillati</taxon>
        <taxon>Bacillota</taxon>
        <taxon>Bacilli</taxon>
        <taxon>Bacillales</taxon>
        <taxon>Paenibacillaceae</taxon>
        <taxon>Paenibacillus</taxon>
    </lineage>
</organism>
<dbReference type="AlphaFoldDB" id="M9LLS0"/>
<evidence type="ECO:0000313" key="2">
    <source>
        <dbReference type="Proteomes" id="UP000029453"/>
    </source>
</evidence>
<evidence type="ECO:0000313" key="1">
    <source>
        <dbReference type="EMBL" id="GAC44270.1"/>
    </source>
</evidence>
<dbReference type="Proteomes" id="UP000029453">
    <property type="component" value="Unassembled WGS sequence"/>
</dbReference>
<comment type="caution">
    <text evidence="1">The sequence shown here is derived from an EMBL/GenBank/DDBJ whole genome shotgun (WGS) entry which is preliminary data.</text>
</comment>
<protein>
    <submittedName>
        <fullName evidence="1">Highly conserved protein</fullName>
    </submittedName>
</protein>
<name>M9LLS0_PAEPP</name>
<accession>M9LLS0</accession>
<gene>
    <name evidence="1" type="ORF">PPOP_3673</name>
</gene>
<dbReference type="EMBL" id="BALG01000413">
    <property type="protein sequence ID" value="GAC44270.1"/>
    <property type="molecule type" value="Genomic_DNA"/>
</dbReference>
<sequence length="160" mass="18296">MVPIAHYLFSISYSGYFNKQDWKNWADQRILGQETVEDWLINVSLASNIEKLTDALSDLLISERHNIYNLSPASDAIIGYYYLKYLEGKLSLYELLMQSGDEADGGEGATVECEEFYAISNEVEKDAKLVDDTIFQEKIATLFKPFRVVAEQQKEALVNY</sequence>
<dbReference type="OrthoDB" id="2618430at2"/>
<reference evidence="1 2" key="1">
    <citation type="submission" date="2012-10" db="EMBL/GenBank/DDBJ databases">
        <title>Draft Genome Sequence of Paenibacillus popilliae ATCC 14706T.</title>
        <authorList>
            <person name="Iiyama K."/>
            <person name="Mori K."/>
            <person name="Mon H."/>
            <person name="Chieda Y."/>
            <person name="Lee J.M."/>
            <person name="Kusakabe T."/>
            <person name="Tashiro K."/>
            <person name="Asano S."/>
            <person name="Yasunaga-Aoki C."/>
            <person name="Shimizu S."/>
        </authorList>
    </citation>
    <scope>NUCLEOTIDE SEQUENCE [LARGE SCALE GENOMIC DNA]</scope>
    <source>
        <strain evidence="1 2">ATCC 14706</strain>
    </source>
</reference>
<proteinExistence type="predicted"/>
<keyword evidence="2" id="KW-1185">Reference proteome</keyword>